<dbReference type="SUPFAM" id="SSF46689">
    <property type="entry name" value="Homeodomain-like"/>
    <property type="match status" value="1"/>
</dbReference>
<protein>
    <recommendedName>
        <fullName evidence="8">Homeobox domain-containing protein</fullName>
    </recommendedName>
</protein>
<feature type="compositionally biased region" description="Polar residues" evidence="7">
    <location>
        <begin position="152"/>
        <end position="181"/>
    </location>
</feature>
<dbReference type="RefSeq" id="XP_040781916.1">
    <property type="nucleotide sequence ID" value="XM_040921159.1"/>
</dbReference>
<evidence type="ECO:0000256" key="2">
    <source>
        <dbReference type="ARBA" id="ARBA00023125"/>
    </source>
</evidence>
<name>A0A9P4YEC7_CRYP1</name>
<feature type="region of interest" description="Disordered" evidence="7">
    <location>
        <begin position="548"/>
        <end position="592"/>
    </location>
</feature>
<dbReference type="Gene3D" id="1.10.10.60">
    <property type="entry name" value="Homeodomain-like"/>
    <property type="match status" value="1"/>
</dbReference>
<dbReference type="PANTHER" id="PTHR24208">
    <property type="entry name" value="LIM/HOMEOBOX PROTEIN LHX"/>
    <property type="match status" value="1"/>
</dbReference>
<evidence type="ECO:0000313" key="10">
    <source>
        <dbReference type="Proteomes" id="UP000803844"/>
    </source>
</evidence>
<feature type="region of interest" description="Disordered" evidence="7">
    <location>
        <begin position="467"/>
        <end position="508"/>
    </location>
</feature>
<keyword evidence="10" id="KW-1185">Reference proteome</keyword>
<evidence type="ECO:0000313" key="9">
    <source>
        <dbReference type="EMBL" id="KAF3770955.1"/>
    </source>
</evidence>
<dbReference type="GO" id="GO:0000981">
    <property type="term" value="F:DNA-binding transcription factor activity, RNA polymerase II-specific"/>
    <property type="evidence" value="ECO:0007669"/>
    <property type="project" value="TreeGrafter"/>
</dbReference>
<feature type="compositionally biased region" description="Polar residues" evidence="7">
    <location>
        <begin position="559"/>
        <end position="581"/>
    </location>
</feature>
<dbReference type="InterPro" id="IPR001356">
    <property type="entry name" value="HD"/>
</dbReference>
<evidence type="ECO:0000256" key="5">
    <source>
        <dbReference type="PROSITE-ProRule" id="PRU00108"/>
    </source>
</evidence>
<evidence type="ECO:0000259" key="8">
    <source>
        <dbReference type="PROSITE" id="PS50071"/>
    </source>
</evidence>
<dbReference type="GO" id="GO:0005634">
    <property type="term" value="C:nucleus"/>
    <property type="evidence" value="ECO:0007669"/>
    <property type="project" value="UniProtKB-SubCell"/>
</dbReference>
<dbReference type="Proteomes" id="UP000803844">
    <property type="component" value="Unassembled WGS sequence"/>
</dbReference>
<dbReference type="GeneID" id="63838288"/>
<feature type="compositionally biased region" description="Acidic residues" evidence="7">
    <location>
        <begin position="191"/>
        <end position="205"/>
    </location>
</feature>
<dbReference type="AlphaFoldDB" id="A0A9P4YEC7"/>
<dbReference type="PROSITE" id="PS50071">
    <property type="entry name" value="HOMEOBOX_2"/>
    <property type="match status" value="1"/>
</dbReference>
<feature type="region of interest" description="Disordered" evidence="7">
    <location>
        <begin position="370"/>
        <end position="434"/>
    </location>
</feature>
<evidence type="ECO:0000256" key="6">
    <source>
        <dbReference type="RuleBase" id="RU000682"/>
    </source>
</evidence>
<dbReference type="GO" id="GO:0000977">
    <property type="term" value="F:RNA polymerase II transcription regulatory region sequence-specific DNA binding"/>
    <property type="evidence" value="ECO:0007669"/>
    <property type="project" value="TreeGrafter"/>
</dbReference>
<evidence type="ECO:0000256" key="7">
    <source>
        <dbReference type="SAM" id="MobiDB-lite"/>
    </source>
</evidence>
<dbReference type="OrthoDB" id="6159439at2759"/>
<sequence>MLVSRKHDPKQNHWSMSKFEALCHSQTSNPRMSHHYDAPVSTQSDWQGQQYSYLPPGDNPIYIQSYNNGQAHNNNAALHARPRSAADSGGMDIDIKSEAGTLSPALSQRRSEDSLGLRAHKQPSPIPEQEETQEGPHAPNTTESVAEGSVASVATSAMSRGSNLLRSASSTGQSSERPASQTRDDPVCKQEEDDELIDDDDMDEVDVTHEMTPAERTAARRKMKRFRLTHQQTRFLMSEFAKQPHPDAAHRERLSREIPGLSPRQVQVWFQNRRAKIKRLTVDDRERMIKMRAVPDDFDNIQALHSPYGAVHGLSTPMGSPVNYGPGSYGEQLLRTTLVVDVRRAEGGDSVPSSGLSPAFGGIAFPTSASMSNPDLMSPMSHESSDRYDYSGHLTPLSAGPRTSNPFTRQSSLDTGLGISSHHSQQPVRPLQPLQLRETLNRSRSDTLQSPLRSSMSWKGDSIDYTAYHGGGGSPQPLSGRQASVYQPTEPTSMGAYEPSNYAGSTVSSPTHMGYPNFSSNSFLNSQQNRSRLRAASATLPLGLDLSSQRPFSGAQPLRSATSPTHRHVSATSAPYTTSFPTAPLTAPSDFNLPRTPSFPARQPEYSLPQMSAPIAPSNDFSQAFQASMTSSARTPMRDSFIDGILYTISAGIRRDDIVRSVYWVHSDWHNASPRTTT</sequence>
<gene>
    <name evidence="9" type="ORF">M406DRAFT_336503</name>
</gene>
<dbReference type="PANTHER" id="PTHR24208:SF166">
    <property type="entry name" value="LIM HOMEOBOX TRANSCRIPTION FACTOR 1 ALPHA, ISOFORM B"/>
    <property type="match status" value="1"/>
</dbReference>
<dbReference type="InterPro" id="IPR009057">
    <property type="entry name" value="Homeodomain-like_sf"/>
</dbReference>
<feature type="region of interest" description="Disordered" evidence="7">
    <location>
        <begin position="81"/>
        <end position="221"/>
    </location>
</feature>
<reference evidence="9" key="1">
    <citation type="journal article" date="2020" name="Phytopathology">
        <title>Genome sequence of the chestnut blight fungus Cryphonectria parasitica EP155: A fundamental resource for an archetypical invasive plant pathogen.</title>
        <authorList>
            <person name="Crouch J.A."/>
            <person name="Dawe A."/>
            <person name="Aerts A."/>
            <person name="Barry K."/>
            <person name="Churchill A.C.L."/>
            <person name="Grimwood J."/>
            <person name="Hillman B."/>
            <person name="Milgroom M.G."/>
            <person name="Pangilinan J."/>
            <person name="Smith M."/>
            <person name="Salamov A."/>
            <person name="Schmutz J."/>
            <person name="Yadav J."/>
            <person name="Grigoriev I.V."/>
            <person name="Nuss D."/>
        </authorList>
    </citation>
    <scope>NUCLEOTIDE SEQUENCE</scope>
    <source>
        <strain evidence="9">EP155</strain>
    </source>
</reference>
<feature type="DNA-binding region" description="Homeobox" evidence="5">
    <location>
        <begin position="221"/>
        <end position="281"/>
    </location>
</feature>
<feature type="domain" description="Homeobox" evidence="8">
    <location>
        <begin position="219"/>
        <end position="280"/>
    </location>
</feature>
<dbReference type="CDD" id="cd00086">
    <property type="entry name" value="homeodomain"/>
    <property type="match status" value="1"/>
</dbReference>
<keyword evidence="2 5" id="KW-0238">DNA-binding</keyword>
<dbReference type="SMART" id="SM00389">
    <property type="entry name" value="HOX"/>
    <property type="match status" value="1"/>
</dbReference>
<feature type="compositionally biased region" description="Low complexity" evidence="7">
    <location>
        <begin position="425"/>
        <end position="434"/>
    </location>
</feature>
<organism evidence="9 10">
    <name type="scientific">Cryphonectria parasitica (strain ATCC 38755 / EP155)</name>
    <dbReference type="NCBI Taxonomy" id="660469"/>
    <lineage>
        <taxon>Eukaryota</taxon>
        <taxon>Fungi</taxon>
        <taxon>Dikarya</taxon>
        <taxon>Ascomycota</taxon>
        <taxon>Pezizomycotina</taxon>
        <taxon>Sordariomycetes</taxon>
        <taxon>Sordariomycetidae</taxon>
        <taxon>Diaporthales</taxon>
        <taxon>Cryphonectriaceae</taxon>
        <taxon>Cryphonectria-Endothia species complex</taxon>
        <taxon>Cryphonectria</taxon>
    </lineage>
</organism>
<proteinExistence type="predicted"/>
<accession>A0A9P4YEC7</accession>
<comment type="subcellular location">
    <subcellularLocation>
        <location evidence="1 5 6">Nucleus</location>
    </subcellularLocation>
</comment>
<dbReference type="Pfam" id="PF00046">
    <property type="entry name" value="Homeodomain"/>
    <property type="match status" value="1"/>
</dbReference>
<dbReference type="InterPro" id="IPR050453">
    <property type="entry name" value="LIM_Homeobox_TF"/>
</dbReference>
<evidence type="ECO:0000256" key="1">
    <source>
        <dbReference type="ARBA" id="ARBA00004123"/>
    </source>
</evidence>
<feature type="compositionally biased region" description="Polar residues" evidence="7">
    <location>
        <begin position="476"/>
        <end position="492"/>
    </location>
</feature>
<comment type="caution">
    <text evidence="9">The sequence shown here is derived from an EMBL/GenBank/DDBJ whole genome shotgun (WGS) entry which is preliminary data.</text>
</comment>
<feature type="compositionally biased region" description="Polar residues" evidence="7">
    <location>
        <begin position="401"/>
        <end position="414"/>
    </location>
</feature>
<keyword evidence="3 5" id="KW-0371">Homeobox</keyword>
<evidence type="ECO:0000256" key="3">
    <source>
        <dbReference type="ARBA" id="ARBA00023155"/>
    </source>
</evidence>
<evidence type="ECO:0000256" key="4">
    <source>
        <dbReference type="ARBA" id="ARBA00023242"/>
    </source>
</evidence>
<keyword evidence="4 5" id="KW-0539">Nucleus</keyword>
<dbReference type="EMBL" id="MU032344">
    <property type="protein sequence ID" value="KAF3770955.1"/>
    <property type="molecule type" value="Genomic_DNA"/>
</dbReference>